<keyword evidence="3" id="KW-1185">Reference proteome</keyword>
<name>A0A1H1SDA2_MUCMA</name>
<organism evidence="2 3">
    <name type="scientific">Mucilaginibacter mallensis</name>
    <dbReference type="NCBI Taxonomy" id="652787"/>
    <lineage>
        <taxon>Bacteria</taxon>
        <taxon>Pseudomonadati</taxon>
        <taxon>Bacteroidota</taxon>
        <taxon>Sphingobacteriia</taxon>
        <taxon>Sphingobacteriales</taxon>
        <taxon>Sphingobacteriaceae</taxon>
        <taxon>Mucilaginibacter</taxon>
    </lineage>
</organism>
<protein>
    <recommendedName>
        <fullName evidence="4">Histidine phosphatase superfamily (Branch 1)</fullName>
    </recommendedName>
</protein>
<evidence type="ECO:0000313" key="3">
    <source>
        <dbReference type="Proteomes" id="UP000199679"/>
    </source>
</evidence>
<keyword evidence="1" id="KW-0732">Signal</keyword>
<sequence length="192" mass="21780">MLNLRIRTMKKINLVFLLFLVVFSLSNCNTNAQNKTLKLVFIRHAERPQEGENLNCQGINRSLQLPAVLYKKFGIPQNIYVPELNMGKKTKRARMLQTITPFVAKYNVSVNSAFEEEDYKGVGKALLNENGTIFIVWEHNNIAPILEYLGITSPLKWKDSDFDSIWIVTFPHGSAVLTKDAENLHPAAGCPF</sequence>
<feature type="chain" id="PRO_5009259902" description="Histidine phosphatase superfamily (Branch 1)" evidence="1">
    <location>
        <begin position="33"/>
        <end position="192"/>
    </location>
</feature>
<gene>
    <name evidence="2" type="ORF">SAMN05216490_1191</name>
</gene>
<dbReference type="AlphaFoldDB" id="A0A1H1SDA2"/>
<reference evidence="2 3" key="1">
    <citation type="submission" date="2016-10" db="EMBL/GenBank/DDBJ databases">
        <authorList>
            <person name="de Groot N.N."/>
        </authorList>
    </citation>
    <scope>NUCLEOTIDE SEQUENCE [LARGE SCALE GENOMIC DNA]</scope>
    <source>
        <strain evidence="2 3">MP1X4</strain>
    </source>
</reference>
<dbReference type="Proteomes" id="UP000199679">
    <property type="component" value="Chromosome I"/>
</dbReference>
<evidence type="ECO:0000313" key="2">
    <source>
        <dbReference type="EMBL" id="SDS45901.1"/>
    </source>
</evidence>
<dbReference type="EMBL" id="LT629740">
    <property type="protein sequence ID" value="SDS45901.1"/>
    <property type="molecule type" value="Genomic_DNA"/>
</dbReference>
<feature type="signal peptide" evidence="1">
    <location>
        <begin position="1"/>
        <end position="32"/>
    </location>
</feature>
<evidence type="ECO:0008006" key="4">
    <source>
        <dbReference type="Google" id="ProtNLM"/>
    </source>
</evidence>
<evidence type="ECO:0000256" key="1">
    <source>
        <dbReference type="SAM" id="SignalP"/>
    </source>
</evidence>
<proteinExistence type="predicted"/>
<dbReference type="STRING" id="652787.SAMN05216490_1191"/>
<accession>A0A1H1SDA2</accession>